<dbReference type="Proteomes" id="UP000509478">
    <property type="component" value="Chromosome"/>
</dbReference>
<organism evidence="1 2">
    <name type="scientific">Nitrosopumilus ureiphilus</name>
    <dbReference type="NCBI Taxonomy" id="1470067"/>
    <lineage>
        <taxon>Archaea</taxon>
        <taxon>Nitrososphaerota</taxon>
        <taxon>Nitrososphaeria</taxon>
        <taxon>Nitrosopumilales</taxon>
        <taxon>Nitrosopumilaceae</taxon>
        <taxon>Nitrosopumilus</taxon>
    </lineage>
</organism>
<keyword evidence="2" id="KW-1185">Reference proteome</keyword>
<evidence type="ECO:0000313" key="1">
    <source>
        <dbReference type="EMBL" id="QLH07424.1"/>
    </source>
</evidence>
<dbReference type="EMBL" id="CP026995">
    <property type="protein sequence ID" value="QLH07424.1"/>
    <property type="molecule type" value="Genomic_DNA"/>
</dbReference>
<dbReference type="KEGG" id="nue:C5F50_10360"/>
<evidence type="ECO:0000313" key="2">
    <source>
        <dbReference type="Proteomes" id="UP000509478"/>
    </source>
</evidence>
<dbReference type="RefSeq" id="WP_179371304.1">
    <property type="nucleotide sequence ID" value="NZ_CP026995.1"/>
</dbReference>
<dbReference type="AlphaFoldDB" id="A0A7D5RBT0"/>
<accession>A0A7D5RBT0</accession>
<reference evidence="1 2" key="1">
    <citation type="submission" date="2018-02" db="EMBL/GenBank/DDBJ databases">
        <title>Complete genome of Nitrosopumilus ureaphilus PS0.</title>
        <authorList>
            <person name="Qin W."/>
            <person name="Zheng Y."/>
            <person name="Stahl D.A."/>
        </authorList>
    </citation>
    <scope>NUCLEOTIDE SEQUENCE [LARGE SCALE GENOMIC DNA]</scope>
    <source>
        <strain evidence="1 2">PS0</strain>
    </source>
</reference>
<proteinExistence type="predicted"/>
<dbReference type="GeneID" id="56068516"/>
<protein>
    <submittedName>
        <fullName evidence="1">Uncharacterized protein</fullName>
    </submittedName>
</protein>
<name>A0A7D5RBT0_9ARCH</name>
<gene>
    <name evidence="1" type="ORF">C5F50_10360</name>
</gene>
<sequence length="78" mass="9145">MSNDEPAFEPSNEFIKKLSSLPNRADGILIEQLMSLINNHNPPRVTECGDEKFIAYDEECKILYDRKIWKFVNFDLRP</sequence>